<accession>A0AB39YS97</accession>
<dbReference type="InterPro" id="IPR014729">
    <property type="entry name" value="Rossmann-like_a/b/a_fold"/>
</dbReference>
<dbReference type="EMBL" id="CP165735">
    <property type="protein sequence ID" value="XDV72782.1"/>
    <property type="molecule type" value="Genomic_DNA"/>
</dbReference>
<organism evidence="2">
    <name type="scientific">Paenarthrobacter sp. AMU7</name>
    <dbReference type="NCBI Taxonomy" id="3162492"/>
    <lineage>
        <taxon>Bacteria</taxon>
        <taxon>Bacillati</taxon>
        <taxon>Actinomycetota</taxon>
        <taxon>Actinomycetes</taxon>
        <taxon>Micrococcales</taxon>
        <taxon>Micrococcaceae</taxon>
        <taxon>Paenarthrobacter</taxon>
    </lineage>
</organism>
<dbReference type="Gene3D" id="3.40.50.620">
    <property type="entry name" value="HUPs"/>
    <property type="match status" value="1"/>
</dbReference>
<dbReference type="SUPFAM" id="SSF52402">
    <property type="entry name" value="Adenine nucleotide alpha hydrolases-like"/>
    <property type="match status" value="1"/>
</dbReference>
<dbReference type="InterPro" id="IPR002500">
    <property type="entry name" value="PAPS_reduct_dom"/>
</dbReference>
<reference evidence="2" key="1">
    <citation type="submission" date="2024-07" db="EMBL/GenBank/DDBJ databases">
        <authorList>
            <person name="Li J."/>
            <person name="Wei H."/>
            <person name="Ma J."/>
        </authorList>
    </citation>
    <scope>NUCLEOTIDE SEQUENCE</scope>
    <source>
        <strain evidence="2">AMU7</strain>
    </source>
</reference>
<name>A0AB39YS97_9MICC</name>
<evidence type="ECO:0000259" key="1">
    <source>
        <dbReference type="Pfam" id="PF01507"/>
    </source>
</evidence>
<proteinExistence type="predicted"/>
<dbReference type="AlphaFoldDB" id="A0AB39YS97"/>
<feature type="domain" description="Phosphoadenosine phosphosulphate reductase" evidence="1">
    <location>
        <begin position="24"/>
        <end position="136"/>
    </location>
</feature>
<protein>
    <submittedName>
        <fullName evidence="2">Phosphoadenosine phosphosulfate reductase family protein</fullName>
    </submittedName>
</protein>
<dbReference type="Pfam" id="PF01507">
    <property type="entry name" value="PAPS_reduct"/>
    <property type="match status" value="1"/>
</dbReference>
<sequence>MATDKLNITSVTVDEAVADVGARHVLGISGGKDSAALAIYLKDRIPNLEYFFTDTGAELPETYEYLSNLEAVLGKRIERLNSERGFDHWLQVYGGALPSPQMRWCTKMLKIKPLEAWLGDSRTYTYIGIRADENRSGYISTKSTIRPVFPFKEDGITKEQVFKILDDAGVGLPEYYEWRTRSGCSFCFFQRKSEWIGLSERHPELFEEAIAYENKQGFEDTAMKGRQYTWSQGETLPELRERADEIKEKHAAAMQRAVSRRTNLLLVDALDDVLAEEDGDDGCMVCHI</sequence>
<dbReference type="PANTHER" id="PTHR43196:SF2">
    <property type="entry name" value="PHOSPHOADENOSINE PHOSPHOSULFATE REDUCTASE"/>
    <property type="match status" value="1"/>
</dbReference>
<dbReference type="RefSeq" id="WP_369746196.1">
    <property type="nucleotide sequence ID" value="NZ_CP165735.1"/>
</dbReference>
<gene>
    <name evidence="2" type="ORF">ABQM86_06365</name>
</gene>
<dbReference type="InterPro" id="IPR050128">
    <property type="entry name" value="Sulfate_adenylyltrnsfr_sub2"/>
</dbReference>
<dbReference type="GO" id="GO:0003824">
    <property type="term" value="F:catalytic activity"/>
    <property type="evidence" value="ECO:0007669"/>
    <property type="project" value="InterPro"/>
</dbReference>
<evidence type="ECO:0000313" key="2">
    <source>
        <dbReference type="EMBL" id="XDV72782.1"/>
    </source>
</evidence>
<dbReference type="PANTHER" id="PTHR43196">
    <property type="entry name" value="SULFATE ADENYLYLTRANSFERASE SUBUNIT 2"/>
    <property type="match status" value="1"/>
</dbReference>